<dbReference type="EMBL" id="FUYX01000009">
    <property type="protein sequence ID" value="SKB97353.1"/>
    <property type="molecule type" value="Genomic_DNA"/>
</dbReference>
<evidence type="ECO:0000256" key="1">
    <source>
        <dbReference type="SAM" id="Phobius"/>
    </source>
</evidence>
<dbReference type="Proteomes" id="UP000190130">
    <property type="component" value="Unassembled WGS sequence"/>
</dbReference>
<sequence>MTIYYIPTASEDAARAVVAGIVSKRIPCLPEYTDAELAAANFDSYPRGFKHGLRLWAIEQRTVDDGRIFNVWPVGDVAAALLIVFGGCWLVGWGTLL</sequence>
<dbReference type="AlphaFoldDB" id="A0A1T5FMF7"/>
<keyword evidence="1" id="KW-0812">Transmembrane</keyword>
<name>A0A1T5FMF7_9HYPH</name>
<reference evidence="2 3" key="1">
    <citation type="submission" date="2017-02" db="EMBL/GenBank/DDBJ databases">
        <authorList>
            <person name="Peterson S.W."/>
        </authorList>
    </citation>
    <scope>NUCLEOTIDE SEQUENCE [LARGE SCALE GENOMIC DNA]</scope>
    <source>
        <strain evidence="2 3">DSM 9653</strain>
    </source>
</reference>
<feature type="transmembrane region" description="Helical" evidence="1">
    <location>
        <begin position="77"/>
        <end position="96"/>
    </location>
</feature>
<gene>
    <name evidence="2" type="ORF">SAMN05660750_03362</name>
</gene>
<evidence type="ECO:0000313" key="2">
    <source>
        <dbReference type="EMBL" id="SKB97353.1"/>
    </source>
</evidence>
<organism evidence="2 3">
    <name type="scientific">Bosea thiooxidans</name>
    <dbReference type="NCBI Taxonomy" id="53254"/>
    <lineage>
        <taxon>Bacteria</taxon>
        <taxon>Pseudomonadati</taxon>
        <taxon>Pseudomonadota</taxon>
        <taxon>Alphaproteobacteria</taxon>
        <taxon>Hyphomicrobiales</taxon>
        <taxon>Boseaceae</taxon>
        <taxon>Bosea</taxon>
    </lineage>
</organism>
<dbReference type="OrthoDB" id="8453669at2"/>
<dbReference type="RefSeq" id="WP_079591795.1">
    <property type="nucleotide sequence ID" value="NZ_FUYX01000009.1"/>
</dbReference>
<proteinExistence type="predicted"/>
<accession>A0A1T5FMF7</accession>
<keyword evidence="1" id="KW-1133">Transmembrane helix</keyword>
<keyword evidence="1" id="KW-0472">Membrane</keyword>
<evidence type="ECO:0000313" key="3">
    <source>
        <dbReference type="Proteomes" id="UP000190130"/>
    </source>
</evidence>
<protein>
    <submittedName>
        <fullName evidence="2">Uncharacterized protein</fullName>
    </submittedName>
</protein>